<evidence type="ECO:0000256" key="2">
    <source>
        <dbReference type="ARBA" id="ARBA00004370"/>
    </source>
</evidence>
<evidence type="ECO:0000256" key="8">
    <source>
        <dbReference type="ARBA" id="ARBA00023002"/>
    </source>
</evidence>
<dbReference type="InterPro" id="IPR005123">
    <property type="entry name" value="Oxoglu/Fe-dep_dioxygenase_dom"/>
</dbReference>
<dbReference type="InterPro" id="IPR044861">
    <property type="entry name" value="IPNS-like_FE2OG_OXY"/>
</dbReference>
<feature type="domain" description="Fe2OG dioxygenase" evidence="14">
    <location>
        <begin position="644"/>
        <end position="747"/>
    </location>
</feature>
<comment type="caution">
    <text evidence="15">The sequence shown here is derived from an EMBL/GenBank/DDBJ whole genome shotgun (WGS) entry which is preliminary data.</text>
</comment>
<dbReference type="Pfam" id="PF03171">
    <property type="entry name" value="2OG-FeII_Oxy"/>
    <property type="match status" value="1"/>
</dbReference>
<keyword evidence="10" id="KW-0503">Monooxygenase</keyword>
<reference evidence="15 16" key="1">
    <citation type="submission" date="2020-01" db="EMBL/GenBank/DDBJ databases">
        <title>Identification and distribution of gene clusters putatively required for synthesis of sphingolipid metabolism inhibitors in phylogenetically diverse species of the filamentous fungus Fusarium.</title>
        <authorList>
            <person name="Kim H.-S."/>
            <person name="Busman M."/>
            <person name="Brown D.W."/>
            <person name="Divon H."/>
            <person name="Uhlig S."/>
            <person name="Proctor R.H."/>
        </authorList>
    </citation>
    <scope>NUCLEOTIDE SEQUENCE [LARGE SCALE GENOMIC DNA]</scope>
    <source>
        <strain evidence="15 16">NRRL 20459</strain>
    </source>
</reference>
<dbReference type="EMBL" id="JAADYS010001689">
    <property type="protein sequence ID" value="KAF4461596.1"/>
    <property type="molecule type" value="Genomic_DNA"/>
</dbReference>
<evidence type="ECO:0000256" key="12">
    <source>
        <dbReference type="PIRSR" id="PIRSR602401-1"/>
    </source>
</evidence>
<comment type="subcellular location">
    <subcellularLocation>
        <location evidence="2">Membrane</location>
    </subcellularLocation>
</comment>
<dbReference type="AlphaFoldDB" id="A0A8H4P9Y2"/>
<dbReference type="InterPro" id="IPR036396">
    <property type="entry name" value="Cyt_P450_sf"/>
</dbReference>
<comment type="similarity">
    <text evidence="3">Belongs to the cytochrome P450 family.</text>
</comment>
<evidence type="ECO:0000256" key="1">
    <source>
        <dbReference type="ARBA" id="ARBA00001971"/>
    </source>
</evidence>
<dbReference type="InterPro" id="IPR027443">
    <property type="entry name" value="IPNS-like_sf"/>
</dbReference>
<gene>
    <name evidence="15" type="ORF">FALBO_11613</name>
</gene>
<dbReference type="SUPFAM" id="SSF48264">
    <property type="entry name" value="Cytochrome P450"/>
    <property type="match status" value="1"/>
</dbReference>
<evidence type="ECO:0000256" key="13">
    <source>
        <dbReference type="SAM" id="Phobius"/>
    </source>
</evidence>
<dbReference type="InterPro" id="IPR017972">
    <property type="entry name" value="Cyt_P450_CS"/>
</dbReference>
<comment type="cofactor">
    <cofactor evidence="1 12">
        <name>heme</name>
        <dbReference type="ChEBI" id="CHEBI:30413"/>
    </cofactor>
</comment>
<dbReference type="PROSITE" id="PS51471">
    <property type="entry name" value="FE2OG_OXY"/>
    <property type="match status" value="1"/>
</dbReference>
<dbReference type="PRINTS" id="PR00463">
    <property type="entry name" value="EP450I"/>
</dbReference>
<proteinExistence type="inferred from homology"/>
<dbReference type="GO" id="GO:0004497">
    <property type="term" value="F:monooxygenase activity"/>
    <property type="evidence" value="ECO:0007669"/>
    <property type="project" value="UniProtKB-KW"/>
</dbReference>
<dbReference type="Gene3D" id="2.60.120.330">
    <property type="entry name" value="B-lactam Antibiotic, Isopenicillin N Synthase, Chain"/>
    <property type="match status" value="1"/>
</dbReference>
<sequence length="811" mass="91607">MYGSTVYLDGSHASILAIIILVLLWRFYHSMGGRFHLAIQEQHRRLGPVVRVSPNELSFSSVQSWKDIYGHATGGKHTMTKSDFYDMYGSGFESSCIGSERDPKRQSQMKKSLSGAFSTKALSQQEDIVQNCVDGFVLRLGKDGVSERGLNMTKWFEMIAFDILGEMAFGETFHCIEEGKPHFWSDMVVEHLFFVTVLDNLRRYPFMTAIGRRLLPKLTVHVRDKHSGRLRTETGRQDFLTNIASKVRSGEISQEEMTAHASTLVIAGGETVATFLAGMTYFLLKTPSAYRKLREEIRGRYESLDEITSISAAQLPYLHAVISEGLRIYPPGSQGFPRTCPGGTIDGYWVPKGTEVYTSAWTVTHDEENFHLPYEFKPERWLDKNCTDNFDASQPFSLGPRGCVGKNFAYMEVNLILAKMHYEYDMELVDDKLDWLNQSRMHVMWWKPALNIRAQATMPSADIHTNKVAKEDAALRVVSLQKLIDGDEETKTLLLKACTDLGFFYLDCRDVASGRVMEEVQSMYELATSFYDLPQEKKSEWFVDRDHDEDLVMGYKPAGHGNGPVEGKKDGFEGLMLMERPISGIKDSAAFPGPEVIAQRLDPLKQAISTFREISILLLSRISAALGLDESHCYEQYHRKNAVCPTALGLLKYTLADFEPEKVGQIAHTDAGSLSIVFTEVAGLQVLKPKEEEWYYIAPKPGHAVVNVGDALRFISGGVLESSLHRIIPHKDEKNRHKYSIVYLLRPEMDAEFTDTDGKVWKGLEWTNKKHAVFRAPAEEQAQGTYLTGRDGYVGHWDPEMDREAQTIAVE</sequence>
<keyword evidence="16" id="KW-1185">Reference proteome</keyword>
<feature type="transmembrane region" description="Helical" evidence="13">
    <location>
        <begin position="6"/>
        <end position="28"/>
    </location>
</feature>
<evidence type="ECO:0000256" key="6">
    <source>
        <dbReference type="ARBA" id="ARBA00022723"/>
    </source>
</evidence>
<dbReference type="InterPro" id="IPR050121">
    <property type="entry name" value="Cytochrome_P450_monoxygenase"/>
</dbReference>
<dbReference type="InterPro" id="IPR001128">
    <property type="entry name" value="Cyt_P450"/>
</dbReference>
<evidence type="ECO:0000256" key="5">
    <source>
        <dbReference type="ARBA" id="ARBA00022692"/>
    </source>
</evidence>
<keyword evidence="6 12" id="KW-0479">Metal-binding</keyword>
<dbReference type="Pfam" id="PF00067">
    <property type="entry name" value="p450"/>
    <property type="match status" value="1"/>
</dbReference>
<evidence type="ECO:0000313" key="16">
    <source>
        <dbReference type="Proteomes" id="UP000554235"/>
    </source>
</evidence>
<evidence type="ECO:0000256" key="9">
    <source>
        <dbReference type="ARBA" id="ARBA00023004"/>
    </source>
</evidence>
<evidence type="ECO:0000256" key="4">
    <source>
        <dbReference type="ARBA" id="ARBA00022617"/>
    </source>
</evidence>
<keyword evidence="9 12" id="KW-0408">Iron</keyword>
<dbReference type="FunFam" id="1.10.630.10:FF:000158">
    <property type="entry name" value="Cytochrome P450, putative (Eurofung)"/>
    <property type="match status" value="1"/>
</dbReference>
<dbReference type="PANTHER" id="PTHR24305">
    <property type="entry name" value="CYTOCHROME P450"/>
    <property type="match status" value="1"/>
</dbReference>
<dbReference type="SUPFAM" id="SSF51197">
    <property type="entry name" value="Clavaminate synthase-like"/>
    <property type="match status" value="1"/>
</dbReference>
<evidence type="ECO:0000313" key="15">
    <source>
        <dbReference type="EMBL" id="KAF4461596.1"/>
    </source>
</evidence>
<dbReference type="Proteomes" id="UP000554235">
    <property type="component" value="Unassembled WGS sequence"/>
</dbReference>
<keyword evidence="4 12" id="KW-0349">Heme</keyword>
<evidence type="ECO:0000259" key="14">
    <source>
        <dbReference type="PROSITE" id="PS51471"/>
    </source>
</evidence>
<name>A0A8H4P9Y2_9HYPO</name>
<evidence type="ECO:0000256" key="3">
    <source>
        <dbReference type="ARBA" id="ARBA00010617"/>
    </source>
</evidence>
<accession>A0A8H4P9Y2</accession>
<dbReference type="GO" id="GO:0016020">
    <property type="term" value="C:membrane"/>
    <property type="evidence" value="ECO:0007669"/>
    <property type="project" value="UniProtKB-SubCell"/>
</dbReference>
<dbReference type="PANTHER" id="PTHR24305:SF210">
    <property type="entry name" value="CYTOCHROME P450 MONOOXYGENASE ASQL-RELATED"/>
    <property type="match status" value="1"/>
</dbReference>
<protein>
    <submittedName>
        <fullName evidence="15">Cytochrome P450</fullName>
    </submittedName>
</protein>
<dbReference type="PROSITE" id="PS00086">
    <property type="entry name" value="CYTOCHROME_P450"/>
    <property type="match status" value="1"/>
</dbReference>
<organism evidence="15 16">
    <name type="scientific">Fusarium albosuccineum</name>
    <dbReference type="NCBI Taxonomy" id="1237068"/>
    <lineage>
        <taxon>Eukaryota</taxon>
        <taxon>Fungi</taxon>
        <taxon>Dikarya</taxon>
        <taxon>Ascomycota</taxon>
        <taxon>Pezizomycotina</taxon>
        <taxon>Sordariomycetes</taxon>
        <taxon>Hypocreomycetidae</taxon>
        <taxon>Hypocreales</taxon>
        <taxon>Nectriaceae</taxon>
        <taxon>Fusarium</taxon>
        <taxon>Fusarium decemcellulare species complex</taxon>
    </lineage>
</organism>
<dbReference type="GO" id="GO:0016705">
    <property type="term" value="F:oxidoreductase activity, acting on paired donors, with incorporation or reduction of molecular oxygen"/>
    <property type="evidence" value="ECO:0007669"/>
    <property type="project" value="InterPro"/>
</dbReference>
<keyword evidence="11 13" id="KW-0472">Membrane</keyword>
<dbReference type="CDD" id="cd11058">
    <property type="entry name" value="CYP60B-like"/>
    <property type="match status" value="1"/>
</dbReference>
<dbReference type="InterPro" id="IPR002401">
    <property type="entry name" value="Cyt_P450_E_grp-I"/>
</dbReference>
<dbReference type="GO" id="GO:0044283">
    <property type="term" value="P:small molecule biosynthetic process"/>
    <property type="evidence" value="ECO:0007669"/>
    <property type="project" value="UniProtKB-ARBA"/>
</dbReference>
<dbReference type="InterPro" id="IPR026992">
    <property type="entry name" value="DIOX_N"/>
</dbReference>
<evidence type="ECO:0000256" key="10">
    <source>
        <dbReference type="ARBA" id="ARBA00023033"/>
    </source>
</evidence>
<dbReference type="Pfam" id="PF14226">
    <property type="entry name" value="DIOX_N"/>
    <property type="match status" value="1"/>
</dbReference>
<dbReference type="GO" id="GO:0005506">
    <property type="term" value="F:iron ion binding"/>
    <property type="evidence" value="ECO:0007669"/>
    <property type="project" value="InterPro"/>
</dbReference>
<evidence type="ECO:0000256" key="7">
    <source>
        <dbReference type="ARBA" id="ARBA00022989"/>
    </source>
</evidence>
<dbReference type="Gene3D" id="1.10.630.10">
    <property type="entry name" value="Cytochrome P450"/>
    <property type="match status" value="1"/>
</dbReference>
<dbReference type="OrthoDB" id="1470350at2759"/>
<dbReference type="PRINTS" id="PR00385">
    <property type="entry name" value="P450"/>
</dbReference>
<keyword evidence="8" id="KW-0560">Oxidoreductase</keyword>
<keyword evidence="7 13" id="KW-1133">Transmembrane helix</keyword>
<feature type="binding site" description="axial binding residue" evidence="12">
    <location>
        <position position="403"/>
    </location>
    <ligand>
        <name>heme</name>
        <dbReference type="ChEBI" id="CHEBI:30413"/>
    </ligand>
    <ligandPart>
        <name>Fe</name>
        <dbReference type="ChEBI" id="CHEBI:18248"/>
    </ligandPart>
</feature>
<keyword evidence="5 13" id="KW-0812">Transmembrane</keyword>
<evidence type="ECO:0000256" key="11">
    <source>
        <dbReference type="ARBA" id="ARBA00023136"/>
    </source>
</evidence>
<dbReference type="GO" id="GO:0020037">
    <property type="term" value="F:heme binding"/>
    <property type="evidence" value="ECO:0007669"/>
    <property type="project" value="InterPro"/>
</dbReference>